<evidence type="ECO:0000313" key="3">
    <source>
        <dbReference type="EMBL" id="GHB24293.1"/>
    </source>
</evidence>
<feature type="transmembrane region" description="Helical" evidence="2">
    <location>
        <begin position="20"/>
        <end position="37"/>
    </location>
</feature>
<evidence type="ECO:0000256" key="2">
    <source>
        <dbReference type="SAM" id="Phobius"/>
    </source>
</evidence>
<reference evidence="4" key="1">
    <citation type="journal article" date="2019" name="Int. J. Syst. Evol. Microbiol.">
        <title>The Global Catalogue of Microorganisms (GCM) 10K type strain sequencing project: providing services to taxonomists for standard genome sequencing and annotation.</title>
        <authorList>
            <consortium name="The Broad Institute Genomics Platform"/>
            <consortium name="The Broad Institute Genome Sequencing Center for Infectious Disease"/>
            <person name="Wu L."/>
            <person name="Ma J."/>
        </authorList>
    </citation>
    <scope>NUCLEOTIDE SEQUENCE [LARGE SCALE GENOMIC DNA]</scope>
    <source>
        <strain evidence="4">KCTC 32998</strain>
    </source>
</reference>
<gene>
    <name evidence="3" type="ORF">GCM10009038_24220</name>
</gene>
<evidence type="ECO:0008006" key="5">
    <source>
        <dbReference type="Google" id="ProtNLM"/>
    </source>
</evidence>
<dbReference type="Proteomes" id="UP000646745">
    <property type="component" value="Unassembled WGS sequence"/>
</dbReference>
<dbReference type="RefSeq" id="WP_189444974.1">
    <property type="nucleotide sequence ID" value="NZ_BMZI01000005.1"/>
</dbReference>
<dbReference type="EMBL" id="BMZI01000005">
    <property type="protein sequence ID" value="GHB24293.1"/>
    <property type="molecule type" value="Genomic_DNA"/>
</dbReference>
<evidence type="ECO:0000313" key="4">
    <source>
        <dbReference type="Proteomes" id="UP000646745"/>
    </source>
</evidence>
<sequence>MLSLLSRLGGLLKAVPFKAWLAVAIVAALAGGVWWHLHQVDALRDDLADAKQATKTAERDRDAWLNVAFQRTRELNLEREERAAGETATRELNNDLDTLDERYRPSAERIRQAPKSDDAPVAPVLRQAIEDLP</sequence>
<proteinExistence type="predicted"/>
<name>A0ABQ3E2L9_9GAMM</name>
<keyword evidence="4" id="KW-1185">Reference proteome</keyword>
<protein>
    <recommendedName>
        <fullName evidence="5">DUF2570 domain-containing protein</fullName>
    </recommendedName>
</protein>
<keyword evidence="2" id="KW-0812">Transmembrane</keyword>
<feature type="region of interest" description="Disordered" evidence="1">
    <location>
        <begin position="78"/>
        <end position="98"/>
    </location>
</feature>
<keyword evidence="2" id="KW-1133">Transmembrane helix</keyword>
<comment type="caution">
    <text evidence="3">The sequence shown here is derived from an EMBL/GenBank/DDBJ whole genome shotgun (WGS) entry which is preliminary data.</text>
</comment>
<organism evidence="3 4">
    <name type="scientific">Salinicola rhizosphaerae</name>
    <dbReference type="NCBI Taxonomy" id="1443141"/>
    <lineage>
        <taxon>Bacteria</taxon>
        <taxon>Pseudomonadati</taxon>
        <taxon>Pseudomonadota</taxon>
        <taxon>Gammaproteobacteria</taxon>
        <taxon>Oceanospirillales</taxon>
        <taxon>Halomonadaceae</taxon>
        <taxon>Salinicola</taxon>
    </lineage>
</organism>
<accession>A0ABQ3E2L9</accession>
<keyword evidence="2" id="KW-0472">Membrane</keyword>
<evidence type="ECO:0000256" key="1">
    <source>
        <dbReference type="SAM" id="MobiDB-lite"/>
    </source>
</evidence>